<keyword evidence="4" id="KW-0238">DNA-binding</keyword>
<dbReference type="InParanoid" id="A2H2U0"/>
<dbReference type="Proteomes" id="UP000001542">
    <property type="component" value="Unassembled WGS sequence"/>
</dbReference>
<dbReference type="PANTHER" id="PTHR45614">
    <property type="entry name" value="MYB PROTEIN-RELATED"/>
    <property type="match status" value="1"/>
</dbReference>
<dbReference type="VEuPathDB" id="TrichDB:TVAG_289980"/>
<dbReference type="GO" id="GO:0000981">
    <property type="term" value="F:DNA-binding transcription factor activity, RNA polymerase II-specific"/>
    <property type="evidence" value="ECO:0000318"/>
    <property type="project" value="GO_Central"/>
</dbReference>
<dbReference type="GO" id="GO:0006355">
    <property type="term" value="P:regulation of DNA-templated transcription"/>
    <property type="evidence" value="ECO:0000318"/>
    <property type="project" value="GO_Central"/>
</dbReference>
<feature type="domain" description="HTH myb-type" evidence="3">
    <location>
        <begin position="18"/>
        <end position="72"/>
    </location>
</feature>
<dbReference type="InterPro" id="IPR017930">
    <property type="entry name" value="Myb_dom"/>
</dbReference>
<dbReference type="RefSeq" id="XP_001289207.1">
    <property type="nucleotide sequence ID" value="XM_001289206.1"/>
</dbReference>
<evidence type="ECO:0000256" key="1">
    <source>
        <dbReference type="SAM" id="MobiDB-lite"/>
    </source>
</evidence>
<evidence type="ECO:0000313" key="5">
    <source>
        <dbReference type="Proteomes" id="UP000001542"/>
    </source>
</evidence>
<dbReference type="EMBL" id="DS124870">
    <property type="protein sequence ID" value="EAX76277.1"/>
    <property type="molecule type" value="Genomic_DNA"/>
</dbReference>
<evidence type="ECO:0000259" key="2">
    <source>
        <dbReference type="PROSITE" id="PS50090"/>
    </source>
</evidence>
<dbReference type="GO" id="GO:0000978">
    <property type="term" value="F:RNA polymerase II cis-regulatory region sequence-specific DNA binding"/>
    <property type="evidence" value="ECO:0000318"/>
    <property type="project" value="GO_Central"/>
</dbReference>
<reference evidence="4" key="2">
    <citation type="journal article" date="2007" name="Science">
        <title>Draft genome sequence of the sexually transmitted pathogen Trichomonas vaginalis.</title>
        <authorList>
            <person name="Carlton J.M."/>
            <person name="Hirt R.P."/>
            <person name="Silva J.C."/>
            <person name="Delcher A.L."/>
            <person name="Schatz M."/>
            <person name="Zhao Q."/>
            <person name="Wortman J.R."/>
            <person name="Bidwell S.L."/>
            <person name="Alsmark U.C.M."/>
            <person name="Besteiro S."/>
            <person name="Sicheritz-Ponten T."/>
            <person name="Noel C.J."/>
            <person name="Dacks J.B."/>
            <person name="Foster P.G."/>
            <person name="Simillion C."/>
            <person name="Van de Peer Y."/>
            <person name="Miranda-Saavedra D."/>
            <person name="Barton G.J."/>
            <person name="Westrop G.D."/>
            <person name="Mueller S."/>
            <person name="Dessi D."/>
            <person name="Fiori P.L."/>
            <person name="Ren Q."/>
            <person name="Paulsen I."/>
            <person name="Zhang H."/>
            <person name="Bastida-Corcuera F.D."/>
            <person name="Simoes-Barbosa A."/>
            <person name="Brown M.T."/>
            <person name="Hayes R.D."/>
            <person name="Mukherjee M."/>
            <person name="Okumura C.Y."/>
            <person name="Schneider R."/>
            <person name="Smith A.J."/>
            <person name="Vanacova S."/>
            <person name="Villalvazo M."/>
            <person name="Haas B.J."/>
            <person name="Pertea M."/>
            <person name="Feldblyum T.V."/>
            <person name="Utterback T.R."/>
            <person name="Shu C.L."/>
            <person name="Osoegawa K."/>
            <person name="de Jong P.J."/>
            <person name="Hrdy I."/>
            <person name="Horvathova L."/>
            <person name="Zubacova Z."/>
            <person name="Dolezal P."/>
            <person name="Malik S.B."/>
            <person name="Logsdon J.M. Jr."/>
            <person name="Henze K."/>
            <person name="Gupta A."/>
            <person name="Wang C.C."/>
            <person name="Dunne R.L."/>
            <person name="Upcroft J.A."/>
            <person name="Upcroft P."/>
            <person name="White O."/>
            <person name="Salzberg S.L."/>
            <person name="Tang P."/>
            <person name="Chiu C.-H."/>
            <person name="Lee Y.-S."/>
            <person name="Embley T.M."/>
            <person name="Coombs G.H."/>
            <person name="Mottram J.C."/>
            <person name="Tachezy J."/>
            <person name="Fraser-Liggett C.M."/>
            <person name="Johnson P.J."/>
        </authorList>
    </citation>
    <scope>NUCLEOTIDE SEQUENCE [LARGE SCALE GENOMIC DNA]</scope>
    <source>
        <strain evidence="4">G3</strain>
    </source>
</reference>
<dbReference type="InterPro" id="IPR009057">
    <property type="entry name" value="Homeodomain-like_sf"/>
</dbReference>
<dbReference type="PANTHER" id="PTHR45614:SF253">
    <property type="entry name" value="CHROMOSOME UNDETERMINED SCAFFOLD_38, WHOLE GENOME SHOTGUN SEQUENCE"/>
    <property type="match status" value="1"/>
</dbReference>
<dbReference type="Pfam" id="PF00249">
    <property type="entry name" value="Myb_DNA-binding"/>
    <property type="match status" value="1"/>
</dbReference>
<dbReference type="SMART" id="SM00717">
    <property type="entry name" value="SANT"/>
    <property type="match status" value="1"/>
</dbReference>
<dbReference type="STRING" id="5722.A2H2U0"/>
<feature type="domain" description="HTH myb-type" evidence="3">
    <location>
        <begin position="1"/>
        <end position="17"/>
    </location>
</feature>
<dbReference type="SMR" id="A2H2U0"/>
<dbReference type="InterPro" id="IPR050560">
    <property type="entry name" value="MYB_TF"/>
</dbReference>
<organism evidence="4 5">
    <name type="scientific">Trichomonas vaginalis (strain ATCC PRA-98 / G3)</name>
    <dbReference type="NCBI Taxonomy" id="412133"/>
    <lineage>
        <taxon>Eukaryota</taxon>
        <taxon>Metamonada</taxon>
        <taxon>Parabasalia</taxon>
        <taxon>Trichomonadida</taxon>
        <taxon>Trichomonadidae</taxon>
        <taxon>Trichomonas</taxon>
    </lineage>
</organism>
<sequence>MGNRNGRQCKDRWTKYLNPNINTQEFSIDEDIKLLTLYEQFGSKWVLISKFFNNRSDVAIKSRFQVLRRRGITKQVLHLSQFQSKSQLAMMYLRNEAKPSHKTTQRKAKQEQFTLESSSSDASYSPLDTSITTSPIEDQFFTNFDQFDIPDILF</sequence>
<name>A2H2U0_TRIV3</name>
<dbReference type="CDD" id="cd00167">
    <property type="entry name" value="SANT"/>
    <property type="match status" value="1"/>
</dbReference>
<dbReference type="PROSITE" id="PS51294">
    <property type="entry name" value="HTH_MYB"/>
    <property type="match status" value="2"/>
</dbReference>
<keyword evidence="5" id="KW-1185">Reference proteome</keyword>
<protein>
    <submittedName>
        <fullName evidence="4">Myb-like DNA-binding domain containing protein</fullName>
    </submittedName>
</protein>
<evidence type="ECO:0000313" key="4">
    <source>
        <dbReference type="EMBL" id="EAX76277.1"/>
    </source>
</evidence>
<gene>
    <name evidence="4" type="ORF">TVAG_289980</name>
</gene>
<evidence type="ECO:0000259" key="3">
    <source>
        <dbReference type="PROSITE" id="PS51294"/>
    </source>
</evidence>
<dbReference type="KEGG" id="tva:4733683"/>
<dbReference type="GO" id="GO:0005634">
    <property type="term" value="C:nucleus"/>
    <property type="evidence" value="ECO:0000318"/>
    <property type="project" value="GO_Central"/>
</dbReference>
<dbReference type="AlphaFoldDB" id="A2H2U0"/>
<dbReference type="PROSITE" id="PS50090">
    <property type="entry name" value="MYB_LIKE"/>
    <property type="match status" value="1"/>
</dbReference>
<dbReference type="SUPFAM" id="SSF46689">
    <property type="entry name" value="Homeodomain-like"/>
    <property type="match status" value="1"/>
</dbReference>
<dbReference type="Gene3D" id="1.10.10.60">
    <property type="entry name" value="Homeodomain-like"/>
    <property type="match status" value="2"/>
</dbReference>
<accession>A2H2U0</accession>
<dbReference type="InterPro" id="IPR001005">
    <property type="entry name" value="SANT/Myb"/>
</dbReference>
<dbReference type="eggNOG" id="KOG0048">
    <property type="taxonomic scope" value="Eukaryota"/>
</dbReference>
<feature type="compositionally biased region" description="Low complexity" evidence="1">
    <location>
        <begin position="117"/>
        <end position="126"/>
    </location>
</feature>
<feature type="domain" description="Myb-like" evidence="2">
    <location>
        <begin position="18"/>
        <end position="68"/>
    </location>
</feature>
<feature type="region of interest" description="Disordered" evidence="1">
    <location>
        <begin position="98"/>
        <end position="126"/>
    </location>
</feature>
<dbReference type="VEuPathDB" id="TrichDB:TVAGG3_0682670"/>
<proteinExistence type="predicted"/>
<reference evidence="4" key="1">
    <citation type="submission" date="2006-10" db="EMBL/GenBank/DDBJ databases">
        <authorList>
            <person name="Amadeo P."/>
            <person name="Zhao Q."/>
            <person name="Wortman J."/>
            <person name="Fraser-Liggett C."/>
            <person name="Carlton J."/>
        </authorList>
    </citation>
    <scope>NUCLEOTIDE SEQUENCE</scope>
    <source>
        <strain evidence="4">G3</strain>
    </source>
</reference>